<keyword evidence="7 8" id="KW-0275">Fatty acid biosynthesis</keyword>
<organism evidence="10 11">
    <name type="scientific">Campylobacter majalis</name>
    <dbReference type="NCBI Taxonomy" id="2790656"/>
    <lineage>
        <taxon>Bacteria</taxon>
        <taxon>Pseudomonadati</taxon>
        <taxon>Campylobacterota</taxon>
        <taxon>Epsilonproteobacteria</taxon>
        <taxon>Campylobacterales</taxon>
        <taxon>Campylobacteraceae</taxon>
        <taxon>Campylobacter</taxon>
    </lineage>
</organism>
<evidence type="ECO:0000313" key="10">
    <source>
        <dbReference type="EMBL" id="CAD7288622.1"/>
    </source>
</evidence>
<keyword evidence="4 8" id="KW-0276">Fatty acid metabolism</keyword>
<dbReference type="HAMAP" id="MF_00101">
    <property type="entry name" value="AcpS"/>
    <property type="match status" value="1"/>
</dbReference>
<gene>
    <name evidence="8 10" type="primary">acpS</name>
    <name evidence="10" type="ORF">LMG7974_01094</name>
</gene>
<keyword evidence="2 8" id="KW-0808">Transferase</keyword>
<dbReference type="SUPFAM" id="SSF56214">
    <property type="entry name" value="4'-phosphopantetheinyl transferase"/>
    <property type="match status" value="1"/>
</dbReference>
<keyword evidence="8" id="KW-0963">Cytoplasm</keyword>
<keyword evidence="6 8" id="KW-0443">Lipid metabolism</keyword>
<dbReference type="InterPro" id="IPR004568">
    <property type="entry name" value="Ppantetheine-prot_Trfase_dom"/>
</dbReference>
<dbReference type="InterPro" id="IPR008278">
    <property type="entry name" value="4-PPantetheinyl_Trfase_dom"/>
</dbReference>
<dbReference type="GO" id="GO:0008897">
    <property type="term" value="F:holo-[acyl-carrier-protein] synthase activity"/>
    <property type="evidence" value="ECO:0007669"/>
    <property type="project" value="UniProtKB-EC"/>
</dbReference>
<evidence type="ECO:0000256" key="1">
    <source>
        <dbReference type="ARBA" id="ARBA00022516"/>
    </source>
</evidence>
<dbReference type="Pfam" id="PF01648">
    <property type="entry name" value="ACPS"/>
    <property type="match status" value="1"/>
</dbReference>
<feature type="domain" description="4'-phosphopantetheinyl transferase" evidence="9">
    <location>
        <begin position="2"/>
        <end position="111"/>
    </location>
</feature>
<comment type="cofactor">
    <cofactor evidence="8">
        <name>Mg(2+)</name>
        <dbReference type="ChEBI" id="CHEBI:18420"/>
    </cofactor>
</comment>
<evidence type="ECO:0000256" key="4">
    <source>
        <dbReference type="ARBA" id="ARBA00022832"/>
    </source>
</evidence>
<keyword evidence="11" id="KW-1185">Reference proteome</keyword>
<reference evidence="10 11" key="1">
    <citation type="submission" date="2020-11" db="EMBL/GenBank/DDBJ databases">
        <authorList>
            <person name="Peeters C."/>
        </authorList>
    </citation>
    <scope>NUCLEOTIDE SEQUENCE [LARGE SCALE GENOMIC DNA]</scope>
    <source>
        <strain evidence="10 11">LMG 7974</strain>
    </source>
</reference>
<dbReference type="NCBIfam" id="TIGR00516">
    <property type="entry name" value="acpS"/>
    <property type="match status" value="1"/>
</dbReference>
<dbReference type="EMBL" id="CAJHOF010000008">
    <property type="protein sequence ID" value="CAD7288622.1"/>
    <property type="molecule type" value="Genomic_DNA"/>
</dbReference>
<comment type="similarity">
    <text evidence="8">Belongs to the P-Pant transferase superfamily. AcpS family.</text>
</comment>
<evidence type="ECO:0000259" key="9">
    <source>
        <dbReference type="Pfam" id="PF01648"/>
    </source>
</evidence>
<comment type="subcellular location">
    <subcellularLocation>
        <location evidence="8">Cytoplasm</location>
    </subcellularLocation>
</comment>
<evidence type="ECO:0000256" key="3">
    <source>
        <dbReference type="ARBA" id="ARBA00022723"/>
    </source>
</evidence>
<feature type="binding site" evidence="8">
    <location>
        <position position="50"/>
    </location>
    <ligand>
        <name>Mg(2+)</name>
        <dbReference type="ChEBI" id="CHEBI:18420"/>
    </ligand>
</feature>
<dbReference type="EC" id="2.7.8.7" evidence="8"/>
<evidence type="ECO:0000256" key="8">
    <source>
        <dbReference type="HAMAP-Rule" id="MF_00101"/>
    </source>
</evidence>
<keyword evidence="3 8" id="KW-0479">Metal-binding</keyword>
<dbReference type="RefSeq" id="WP_229932892.1">
    <property type="nucleotide sequence ID" value="NZ_CAJHOF010000008.1"/>
</dbReference>
<accession>A0ABM8Q6R0</accession>
<protein>
    <recommendedName>
        <fullName evidence="8">Holo-[acyl-carrier-protein] synthase</fullName>
        <shortName evidence="8">Holo-ACP synthase</shortName>
        <ecNumber evidence="8">2.7.8.7</ecNumber>
    </recommendedName>
    <alternativeName>
        <fullName evidence="8">4'-phosphopantetheinyl transferase AcpS</fullName>
    </alternativeName>
</protein>
<evidence type="ECO:0000313" key="11">
    <source>
        <dbReference type="Proteomes" id="UP000789803"/>
    </source>
</evidence>
<comment type="caution">
    <text evidence="10">The sequence shown here is derived from an EMBL/GenBank/DDBJ whole genome shotgun (WGS) entry which is preliminary data.</text>
</comment>
<name>A0ABM8Q6R0_9BACT</name>
<evidence type="ECO:0000256" key="5">
    <source>
        <dbReference type="ARBA" id="ARBA00022842"/>
    </source>
</evidence>
<sequence>MIGVDLVKISRISKLKERFGDDFLKRFLSDDEIKNVKNDASIAGLWAAKEAASKALGVGIGAECGFKDILISKTNKNAPMLKFSSKIMQDFSIKSTSISITHDGDFAIAVVALQTF</sequence>
<proteinExistence type="inferred from homology"/>
<feature type="binding site" evidence="8">
    <location>
        <position position="5"/>
    </location>
    <ligand>
        <name>Mg(2+)</name>
        <dbReference type="ChEBI" id="CHEBI:18420"/>
    </ligand>
</feature>
<comment type="function">
    <text evidence="8">Transfers the 4'-phosphopantetheine moiety from coenzyme A to a Ser of acyl-carrier-protein.</text>
</comment>
<dbReference type="InterPro" id="IPR037143">
    <property type="entry name" value="4-PPantetheinyl_Trfase_dom_sf"/>
</dbReference>
<comment type="catalytic activity">
    <reaction evidence="8">
        <text>apo-[ACP] + CoA = holo-[ACP] + adenosine 3',5'-bisphosphate + H(+)</text>
        <dbReference type="Rhea" id="RHEA:12068"/>
        <dbReference type="Rhea" id="RHEA-COMP:9685"/>
        <dbReference type="Rhea" id="RHEA-COMP:9690"/>
        <dbReference type="ChEBI" id="CHEBI:15378"/>
        <dbReference type="ChEBI" id="CHEBI:29999"/>
        <dbReference type="ChEBI" id="CHEBI:57287"/>
        <dbReference type="ChEBI" id="CHEBI:58343"/>
        <dbReference type="ChEBI" id="CHEBI:64479"/>
        <dbReference type="EC" id="2.7.8.7"/>
    </reaction>
</comment>
<dbReference type="Proteomes" id="UP000789803">
    <property type="component" value="Unassembled WGS sequence"/>
</dbReference>
<dbReference type="InterPro" id="IPR002582">
    <property type="entry name" value="ACPS"/>
</dbReference>
<dbReference type="NCBIfam" id="TIGR00556">
    <property type="entry name" value="pantethn_trn"/>
    <property type="match status" value="1"/>
</dbReference>
<keyword evidence="5 8" id="KW-0460">Magnesium</keyword>
<evidence type="ECO:0000256" key="7">
    <source>
        <dbReference type="ARBA" id="ARBA00023160"/>
    </source>
</evidence>
<keyword evidence="1 8" id="KW-0444">Lipid biosynthesis</keyword>
<dbReference type="Gene3D" id="3.90.470.20">
    <property type="entry name" value="4'-phosphopantetheinyl transferase domain"/>
    <property type="match status" value="1"/>
</dbReference>
<evidence type="ECO:0000256" key="2">
    <source>
        <dbReference type="ARBA" id="ARBA00022679"/>
    </source>
</evidence>
<evidence type="ECO:0000256" key="6">
    <source>
        <dbReference type="ARBA" id="ARBA00023098"/>
    </source>
</evidence>